<gene>
    <name evidence="1" type="ORF">F0U60_44755</name>
</gene>
<dbReference type="Proteomes" id="UP001611383">
    <property type="component" value="Chromosome"/>
</dbReference>
<dbReference type="Pfam" id="PF09536">
    <property type="entry name" value="DUF2378"/>
    <property type="match status" value="1"/>
</dbReference>
<dbReference type="EMBL" id="CP043494">
    <property type="protein sequence ID" value="WNG50456.1"/>
    <property type="molecule type" value="Genomic_DNA"/>
</dbReference>
<proteinExistence type="predicted"/>
<accession>A0ABY9X4X8</accession>
<dbReference type="InterPro" id="IPR011751">
    <property type="entry name" value="Mxa_paralog_2265"/>
</dbReference>
<dbReference type="NCBIfam" id="TIGR02265">
    <property type="entry name" value="Mxa_TIGR02265"/>
    <property type="match status" value="1"/>
</dbReference>
<evidence type="ECO:0000313" key="1">
    <source>
        <dbReference type="EMBL" id="WNG50456.1"/>
    </source>
</evidence>
<protein>
    <submittedName>
        <fullName evidence="1">DUF2378 family protein</fullName>
    </submittedName>
</protein>
<organism evidence="1 2">
    <name type="scientific">Archangium minus</name>
    <dbReference type="NCBI Taxonomy" id="83450"/>
    <lineage>
        <taxon>Bacteria</taxon>
        <taxon>Pseudomonadati</taxon>
        <taxon>Myxococcota</taxon>
        <taxon>Myxococcia</taxon>
        <taxon>Myxococcales</taxon>
        <taxon>Cystobacterineae</taxon>
        <taxon>Archangiaceae</taxon>
        <taxon>Archangium</taxon>
    </lineage>
</organism>
<reference evidence="1 2" key="1">
    <citation type="submission" date="2019-08" db="EMBL/GenBank/DDBJ databases">
        <title>Archangium and Cystobacter genomes.</title>
        <authorList>
            <person name="Chen I.-C.K."/>
            <person name="Wielgoss S."/>
        </authorList>
    </citation>
    <scope>NUCLEOTIDE SEQUENCE [LARGE SCALE GENOMIC DNA]</scope>
    <source>
        <strain evidence="1 2">Cbm 6</strain>
    </source>
</reference>
<dbReference type="RefSeq" id="WP_395809553.1">
    <property type="nucleotide sequence ID" value="NZ_CP043494.1"/>
</dbReference>
<name>A0ABY9X4X8_9BACT</name>
<evidence type="ECO:0000313" key="2">
    <source>
        <dbReference type="Proteomes" id="UP001611383"/>
    </source>
</evidence>
<sequence length="205" mass="23022">MSTGAESGPLPPDVWALDLARRLELATPEDSVRGMFLRGMLESVRELGDEALVRRCLEACGHENFVDFFSYPTALELRIISVAMEPLAARYGSFEEGLRMLGRHAVNVFLSSHAGRMLLMVAGGSPKLLVTSVPTCYRFGASYGEHHLQWLGQTRCLWSMKREFKPYPYQEGVFMAFLEKTSARNVRVVGRKTGDLDSELDISWE</sequence>
<keyword evidence="2" id="KW-1185">Reference proteome</keyword>